<comment type="similarity">
    <text evidence="3">Belongs to the MAP65/ASE1 family.</text>
</comment>
<proteinExistence type="inferred from homology"/>
<keyword evidence="7" id="KW-0206">Cytoskeleton</keyword>
<protein>
    <submittedName>
        <fullName evidence="11">Uncharacterized protein</fullName>
    </submittedName>
</protein>
<organism evidence="11 12">
    <name type="scientific">Kalanchoe fedtschenkoi</name>
    <name type="common">Lavender scallops</name>
    <name type="synonym">South American air plant</name>
    <dbReference type="NCBI Taxonomy" id="63787"/>
    <lineage>
        <taxon>Eukaryota</taxon>
        <taxon>Viridiplantae</taxon>
        <taxon>Streptophyta</taxon>
        <taxon>Embryophyta</taxon>
        <taxon>Tracheophyta</taxon>
        <taxon>Spermatophyta</taxon>
        <taxon>Magnoliopsida</taxon>
        <taxon>eudicotyledons</taxon>
        <taxon>Gunneridae</taxon>
        <taxon>Pentapetalae</taxon>
        <taxon>Saxifragales</taxon>
        <taxon>Crassulaceae</taxon>
        <taxon>Kalanchoe</taxon>
    </lineage>
</organism>
<evidence type="ECO:0000256" key="10">
    <source>
        <dbReference type="SAM" id="MobiDB-lite"/>
    </source>
</evidence>
<reference evidence="11" key="1">
    <citation type="submission" date="2021-01" db="UniProtKB">
        <authorList>
            <consortium name="EnsemblPlants"/>
        </authorList>
    </citation>
    <scope>IDENTIFICATION</scope>
</reference>
<dbReference type="GO" id="GO:0005634">
    <property type="term" value="C:nucleus"/>
    <property type="evidence" value="ECO:0007669"/>
    <property type="project" value="UniProtKB-SubCell"/>
</dbReference>
<dbReference type="GO" id="GO:0005737">
    <property type="term" value="C:cytoplasm"/>
    <property type="evidence" value="ECO:0007669"/>
    <property type="project" value="TreeGrafter"/>
</dbReference>
<keyword evidence="5" id="KW-0597">Phosphoprotein</keyword>
<keyword evidence="6" id="KW-0493">Microtubule</keyword>
<evidence type="ECO:0000313" key="11">
    <source>
        <dbReference type="EnsemblPlants" id="Kaladp0015s0048.1.v1.1"/>
    </source>
</evidence>
<feature type="coiled-coil region" evidence="9">
    <location>
        <begin position="141"/>
        <end position="168"/>
    </location>
</feature>
<dbReference type="FunFam" id="1.20.58.1520:FF:000002">
    <property type="entry name" value="65-kDa microtubule-associated protein 6"/>
    <property type="match status" value="1"/>
</dbReference>
<dbReference type="Pfam" id="PF03999">
    <property type="entry name" value="MAP65_ASE1"/>
    <property type="match status" value="1"/>
</dbReference>
<accession>A0A7N0ZQQ6</accession>
<evidence type="ECO:0000256" key="5">
    <source>
        <dbReference type="ARBA" id="ARBA00022553"/>
    </source>
</evidence>
<dbReference type="Gene3D" id="1.20.58.1520">
    <property type="match status" value="1"/>
</dbReference>
<dbReference type="GO" id="GO:0005819">
    <property type="term" value="C:spindle"/>
    <property type="evidence" value="ECO:0007669"/>
    <property type="project" value="TreeGrafter"/>
</dbReference>
<dbReference type="GO" id="GO:0008017">
    <property type="term" value="F:microtubule binding"/>
    <property type="evidence" value="ECO:0007669"/>
    <property type="project" value="InterPro"/>
</dbReference>
<evidence type="ECO:0000256" key="7">
    <source>
        <dbReference type="ARBA" id="ARBA00023212"/>
    </source>
</evidence>
<keyword evidence="8" id="KW-0539">Nucleus</keyword>
<evidence type="ECO:0000256" key="1">
    <source>
        <dbReference type="ARBA" id="ARBA00004123"/>
    </source>
</evidence>
<evidence type="ECO:0000256" key="8">
    <source>
        <dbReference type="ARBA" id="ARBA00023242"/>
    </source>
</evidence>
<evidence type="ECO:0000313" key="12">
    <source>
        <dbReference type="Proteomes" id="UP000594263"/>
    </source>
</evidence>
<feature type="coiled-coil region" evidence="9">
    <location>
        <begin position="38"/>
        <end position="65"/>
    </location>
</feature>
<comment type="subcellular location">
    <subcellularLocation>
        <location evidence="2">Cytoplasm</location>
        <location evidence="2">Cytoskeleton</location>
    </subcellularLocation>
    <subcellularLocation>
        <location evidence="1">Nucleus</location>
    </subcellularLocation>
</comment>
<dbReference type="AlphaFoldDB" id="A0A7N0ZQQ6"/>
<name>A0A7N0ZQQ6_KALFE</name>
<keyword evidence="12" id="KW-1185">Reference proteome</keyword>
<dbReference type="InterPro" id="IPR007145">
    <property type="entry name" value="MAP65_Ase1_PRC1"/>
</dbReference>
<dbReference type="PANTHER" id="PTHR19321">
    <property type="entry name" value="PROTEIN REGULATOR OF CYTOKINESIS 1 PRC1-RELATED"/>
    <property type="match status" value="1"/>
</dbReference>
<dbReference type="GO" id="GO:0000226">
    <property type="term" value="P:microtubule cytoskeleton organization"/>
    <property type="evidence" value="ECO:0007669"/>
    <property type="project" value="InterPro"/>
</dbReference>
<evidence type="ECO:0000256" key="9">
    <source>
        <dbReference type="SAM" id="Coils"/>
    </source>
</evidence>
<feature type="region of interest" description="Disordered" evidence="10">
    <location>
        <begin position="481"/>
        <end position="508"/>
    </location>
</feature>
<dbReference type="Proteomes" id="UP000594263">
    <property type="component" value="Unplaced"/>
</dbReference>
<keyword evidence="4" id="KW-0963">Cytoplasm</keyword>
<dbReference type="GO" id="GO:0005874">
    <property type="term" value="C:microtubule"/>
    <property type="evidence" value="ECO:0007669"/>
    <property type="project" value="UniProtKB-KW"/>
</dbReference>
<sequence length="695" mass="79355">METTCSTLRSELQKIWDEIGESDADKEKMLVEVERECLEVYRKKVDKAKKGRAQLRQVIADAEVELVDICYAMRESPIHVRQNGSGSLKEELQTIVPLLDLMRVKRSDRRKQFTDIIEQLQFLSEEIHGSTDCRKVYLDENDLSLMKLEDLRRQLIELQNEKTDRLKLVTEYLHTLNSLCTVLGIDYKEKINDMHVGMGGSGGVECIRYDTIDKLYAAIQSLQALRTQRMQRLQEIAATILELWNMMDTPAEEQQKVQNITSNIAVSEEELTEPNILSVDFISYAEAELSKLVHLKISKMKELIIKKKLELDDVCRKIHIILDEHAVGCAVIDLDAGVVDPMFLLESIELQIAKLKEEAFSRKEILEKVEKWFIAREEEAWLEEYNRDDNKYNAGRGTHLSLKRAEKARIIVNKIPAMVEALIVKAKAWNKERGSDFSYDGVSLLSMLEQYNILRQEKEQERQRQRGQKKLLGQLMTEQEALYGSRPSPSKNGKKVPRMSSVGTASSRRATMAVSINHTSKPEKVASQRRFSKKFNGVVQYNAKHQQIGCAQAGDRFPTKKSSMSISKTHETKQALGRKPFCPVSSNRHMIIDDENKMLDCTPPRALVSSKTPTNTPPKSMTPHWEQHFSDEENYTPTIVHNPQPATPSTISTILMYTAMTPTTPRVPSVFRQINMAGDDAEYSFEELRAGFCPA</sequence>
<evidence type="ECO:0000256" key="4">
    <source>
        <dbReference type="ARBA" id="ARBA00022490"/>
    </source>
</evidence>
<evidence type="ECO:0000256" key="3">
    <source>
        <dbReference type="ARBA" id="ARBA00006187"/>
    </source>
</evidence>
<evidence type="ECO:0000256" key="2">
    <source>
        <dbReference type="ARBA" id="ARBA00004245"/>
    </source>
</evidence>
<keyword evidence="9" id="KW-0175">Coiled coil</keyword>
<dbReference type="EnsemblPlants" id="Kaladp0015s0048.1.v1.1">
    <property type="protein sequence ID" value="Kaladp0015s0048.1.v1.1"/>
    <property type="gene ID" value="Kaladp0015s0048.v1.1"/>
</dbReference>
<evidence type="ECO:0000256" key="6">
    <source>
        <dbReference type="ARBA" id="ARBA00022701"/>
    </source>
</evidence>
<dbReference type="Gramene" id="Kaladp0015s0048.1.v1.1">
    <property type="protein sequence ID" value="Kaladp0015s0048.1.v1.1"/>
    <property type="gene ID" value="Kaladp0015s0048.v1.1"/>
</dbReference>
<dbReference type="PANTHER" id="PTHR19321:SF49">
    <property type="entry name" value="MICROTUBULE ASSOCIATED PROTEIN, MAP65_ASE1 FAMILY PROTEIN"/>
    <property type="match status" value="1"/>
</dbReference>